<dbReference type="InterPro" id="IPR021795">
    <property type="entry name" value="DUF3363"/>
</dbReference>
<gene>
    <name evidence="2" type="primary">virD2</name>
    <name evidence="2" type="ORF">SGRAN_0056</name>
</gene>
<accession>A0AA86GHJ0</accession>
<evidence type="ECO:0000313" key="3">
    <source>
        <dbReference type="Proteomes" id="UP000058599"/>
    </source>
</evidence>
<dbReference type="Pfam" id="PF11843">
    <property type="entry name" value="DUF3363"/>
    <property type="match status" value="2"/>
</dbReference>
<proteinExistence type="predicted"/>
<evidence type="ECO:0000256" key="1">
    <source>
        <dbReference type="SAM" id="MobiDB-lite"/>
    </source>
</evidence>
<dbReference type="KEGG" id="sgi:SGRAN_0056"/>
<dbReference type="AlphaFoldDB" id="A0AA86GHJ0"/>
<organism evidence="2 3">
    <name type="scientific">Sphingopyxis granuli</name>
    <dbReference type="NCBI Taxonomy" id="267128"/>
    <lineage>
        <taxon>Bacteria</taxon>
        <taxon>Pseudomonadati</taxon>
        <taxon>Pseudomonadota</taxon>
        <taxon>Alphaproteobacteria</taxon>
        <taxon>Sphingomonadales</taxon>
        <taxon>Sphingomonadaceae</taxon>
        <taxon>Sphingopyxis</taxon>
    </lineage>
</organism>
<feature type="region of interest" description="Disordered" evidence="1">
    <location>
        <begin position="1"/>
        <end position="61"/>
    </location>
</feature>
<sequence length="581" mass="64002">MSGDDGEFKIRPGRVRDRGAGASRRGRSLAGQVRRSMARKGFARRPPASGGGTGHHGRGRRALARARFRADGRRVVIKARIVRHKGQRFRSAPLARHIQYLERDGVTRDGRDASMFDAQGDSADRADFASRCEDDRHHFRFIVSPEDAGEIGDLRRFTRDLMADMAKDLETRLDWIAVDHWNTDNPHIHILVRGVADDGQDLVVDRGYMSEGLRWRAEDLATLELGPRSARDIADALAREIEAERWTSLDRTLERMAAEGAGEINLRPDGQADGHLHRQLLGRAAKLEVLGLAEQIESGIWVMRGDAEAVLRDLSVRGDIIKTMHRALTRDGGRFDPSALALHDEVPTDPVTGRLVDRGLHDELAGSAYAIVDGADGRTHHLRFGDMELTGDARPGAIVELRSWADAKGQMRQSLVTRSDLPLDAQVTAPGATWLDRQLVAREPAASHQGFGREIRDAMDARSRHLAEQGLASRQGQRVILAQGLIETLNARDLDAASRSIAERTGLAHRPSGSNDYVSGIYRERVTLSSGRFAMIDDGLGFQLVPWRPALDKHLGQHVTGTMTPGGTVDWALGRGRSIGL</sequence>
<feature type="compositionally biased region" description="Low complexity" evidence="1">
    <location>
        <begin position="20"/>
        <end position="31"/>
    </location>
</feature>
<feature type="compositionally biased region" description="Basic and acidic residues" evidence="1">
    <location>
        <begin position="1"/>
        <end position="19"/>
    </location>
</feature>
<dbReference type="EMBL" id="CP012199">
    <property type="protein sequence ID" value="AMG72454.1"/>
    <property type="molecule type" value="Genomic_DNA"/>
</dbReference>
<evidence type="ECO:0000313" key="2">
    <source>
        <dbReference type="EMBL" id="AMG72454.1"/>
    </source>
</evidence>
<protein>
    <submittedName>
        <fullName evidence="2">Type VI secretion protein</fullName>
    </submittedName>
</protein>
<name>A0AA86GHJ0_9SPHN</name>
<keyword evidence="3" id="KW-1185">Reference proteome</keyword>
<dbReference type="Proteomes" id="UP000058599">
    <property type="component" value="Chromosome"/>
</dbReference>
<dbReference type="RefSeq" id="WP_067179712.1">
    <property type="nucleotide sequence ID" value="NZ_CP012199.1"/>
</dbReference>
<reference evidence="2 3" key="1">
    <citation type="journal article" date="2016" name="BMC Genomics">
        <title>Genomic analysis of the nitrate-respiring Sphingopyxis granuli (formerly Sphingomonas macrogoltabida) strain TFA.</title>
        <authorList>
            <person name="Garcia-Romero I."/>
            <person name="Perez-Pulido A.J."/>
            <person name="Gonzalez-Flores Y.E."/>
            <person name="Reyes-Ramirez F."/>
            <person name="Santero E."/>
            <person name="Floriano B."/>
        </authorList>
    </citation>
    <scope>NUCLEOTIDE SEQUENCE [LARGE SCALE GENOMIC DNA]</scope>
    <source>
        <strain evidence="2 3">TFA</strain>
    </source>
</reference>